<dbReference type="Proteomes" id="UP001159427">
    <property type="component" value="Unassembled WGS sequence"/>
</dbReference>
<name>A0ABN8QF96_9CNID</name>
<feature type="non-terminal residue" evidence="1">
    <location>
        <position position="1"/>
    </location>
</feature>
<evidence type="ECO:0000313" key="2">
    <source>
        <dbReference type="Proteomes" id="UP001159427"/>
    </source>
</evidence>
<evidence type="ECO:0000313" key="1">
    <source>
        <dbReference type="EMBL" id="CAH3163417.1"/>
    </source>
</evidence>
<organism evidence="1 2">
    <name type="scientific">Porites evermanni</name>
    <dbReference type="NCBI Taxonomy" id="104178"/>
    <lineage>
        <taxon>Eukaryota</taxon>
        <taxon>Metazoa</taxon>
        <taxon>Cnidaria</taxon>
        <taxon>Anthozoa</taxon>
        <taxon>Hexacorallia</taxon>
        <taxon>Scleractinia</taxon>
        <taxon>Fungiina</taxon>
        <taxon>Poritidae</taxon>
        <taxon>Porites</taxon>
    </lineage>
</organism>
<gene>
    <name evidence="1" type="ORF">PEVE_00004577</name>
</gene>
<sequence>SVLCIGRWTLRTVSQQDYGWRDNPDNAIVALFSASHVSDLPNFNKVTFLTFAVTVNCVENRQLSAFQRTLARENR</sequence>
<feature type="non-terminal residue" evidence="1">
    <location>
        <position position="75"/>
    </location>
</feature>
<accession>A0ABN8QF96</accession>
<comment type="caution">
    <text evidence="1">The sequence shown here is derived from an EMBL/GenBank/DDBJ whole genome shotgun (WGS) entry which is preliminary data.</text>
</comment>
<dbReference type="EMBL" id="CALNXI010001287">
    <property type="protein sequence ID" value="CAH3163417.1"/>
    <property type="molecule type" value="Genomic_DNA"/>
</dbReference>
<reference evidence="1 2" key="1">
    <citation type="submission" date="2022-05" db="EMBL/GenBank/DDBJ databases">
        <authorList>
            <consortium name="Genoscope - CEA"/>
            <person name="William W."/>
        </authorList>
    </citation>
    <scope>NUCLEOTIDE SEQUENCE [LARGE SCALE GENOMIC DNA]</scope>
</reference>
<proteinExistence type="predicted"/>
<protein>
    <submittedName>
        <fullName evidence="1">Uncharacterized protein</fullName>
    </submittedName>
</protein>
<keyword evidence="2" id="KW-1185">Reference proteome</keyword>